<accession>A0A0V0RCA3</accession>
<name>A0A0V0RCA3_9BILA</name>
<organism evidence="1 2">
    <name type="scientific">Trichinella nelsoni</name>
    <dbReference type="NCBI Taxonomy" id="6336"/>
    <lineage>
        <taxon>Eukaryota</taxon>
        <taxon>Metazoa</taxon>
        <taxon>Ecdysozoa</taxon>
        <taxon>Nematoda</taxon>
        <taxon>Enoplea</taxon>
        <taxon>Dorylaimia</taxon>
        <taxon>Trichinellida</taxon>
        <taxon>Trichinellidae</taxon>
        <taxon>Trichinella</taxon>
    </lineage>
</organism>
<sequence length="76" mass="8375">MTGILRIFFDASFRLSRTLVLYCALSGIAFTFAAESSVADGDVTILSLEALKVLFRTIFAKEFIGGTEEFPIFPCK</sequence>
<dbReference type="OrthoDB" id="10518349at2759"/>
<dbReference type="AlphaFoldDB" id="A0A0V0RCA3"/>
<reference evidence="1 2" key="1">
    <citation type="submission" date="2015-01" db="EMBL/GenBank/DDBJ databases">
        <title>Evolution of Trichinella species and genotypes.</title>
        <authorList>
            <person name="Korhonen P.K."/>
            <person name="Edoardo P."/>
            <person name="Giuseppe L.R."/>
            <person name="Gasser R.B."/>
        </authorList>
    </citation>
    <scope>NUCLEOTIDE SEQUENCE [LARGE SCALE GENOMIC DNA]</scope>
    <source>
        <strain evidence="1">ISS37</strain>
    </source>
</reference>
<keyword evidence="2" id="KW-1185">Reference proteome</keyword>
<proteinExistence type="predicted"/>
<protein>
    <submittedName>
        <fullName evidence="1">Uncharacterized protein</fullName>
    </submittedName>
</protein>
<dbReference type="Proteomes" id="UP000054630">
    <property type="component" value="Unassembled WGS sequence"/>
</dbReference>
<evidence type="ECO:0000313" key="2">
    <source>
        <dbReference type="Proteomes" id="UP000054630"/>
    </source>
</evidence>
<gene>
    <name evidence="1" type="ORF">T07_9908</name>
</gene>
<comment type="caution">
    <text evidence="1">The sequence shown here is derived from an EMBL/GenBank/DDBJ whole genome shotgun (WGS) entry which is preliminary data.</text>
</comment>
<evidence type="ECO:0000313" key="1">
    <source>
        <dbReference type="EMBL" id="KRX11848.1"/>
    </source>
</evidence>
<dbReference type="EMBL" id="JYDL01001242">
    <property type="protein sequence ID" value="KRX11848.1"/>
    <property type="molecule type" value="Genomic_DNA"/>
</dbReference>